<protein>
    <submittedName>
        <fullName evidence="2">Twitching motility protein PilT</fullName>
    </submittedName>
</protein>
<sequence length="129" mass="14643">MVAVDTNILVRFLVKDDLVQFQRAEKLLQGHEIYIPDTVLLETEWVLRFAYHLSADAIHQGFLLVLGLENVNVRDAFAVKQALDWFAQKMDFADAWHLALSQSCGRFATFDDKLVKRAKGKGSSTAFMP</sequence>
<gene>
    <name evidence="2" type="ORF">BWK73_24750</name>
</gene>
<feature type="domain" description="PIN" evidence="1">
    <location>
        <begin position="3"/>
        <end position="118"/>
    </location>
</feature>
<dbReference type="Proteomes" id="UP000192491">
    <property type="component" value="Unassembled WGS sequence"/>
</dbReference>
<evidence type="ECO:0000313" key="2">
    <source>
        <dbReference type="EMBL" id="OQX08658.1"/>
    </source>
</evidence>
<dbReference type="PANTHER" id="PTHR39664:SF2">
    <property type="entry name" value="NUCLEIC ACID-BINDING PROTEIN, CONTAINING PIN DOMAIN-RELATED"/>
    <property type="match status" value="1"/>
</dbReference>
<dbReference type="InterPro" id="IPR029060">
    <property type="entry name" value="PIN-like_dom_sf"/>
</dbReference>
<dbReference type="CDD" id="cd18683">
    <property type="entry name" value="PIN_VapC-like"/>
    <property type="match status" value="1"/>
</dbReference>
<dbReference type="EMBL" id="MTEJ01000169">
    <property type="protein sequence ID" value="OQX08658.1"/>
    <property type="molecule type" value="Genomic_DNA"/>
</dbReference>
<name>A0A1Y1QLK4_9GAMM</name>
<proteinExistence type="predicted"/>
<dbReference type="AlphaFoldDB" id="A0A1Y1QLK4"/>
<dbReference type="PANTHER" id="PTHR39664">
    <property type="match status" value="1"/>
</dbReference>
<dbReference type="InterPro" id="IPR002716">
    <property type="entry name" value="PIN_dom"/>
</dbReference>
<accession>A0A1Y1QLK4</accession>
<reference evidence="2 3" key="1">
    <citation type="submission" date="2017-01" db="EMBL/GenBank/DDBJ databases">
        <title>Novel large sulfur bacteria in the metagenomes of groundwater-fed chemosynthetic microbial mats in the Lake Huron basin.</title>
        <authorList>
            <person name="Sharrar A.M."/>
            <person name="Flood B.E."/>
            <person name="Bailey J.V."/>
            <person name="Jones D.S."/>
            <person name="Biddanda B."/>
            <person name="Ruberg S.A."/>
            <person name="Marcus D.N."/>
            <person name="Dick G.J."/>
        </authorList>
    </citation>
    <scope>NUCLEOTIDE SEQUENCE [LARGE SCALE GENOMIC DNA]</scope>
    <source>
        <strain evidence="2">A8</strain>
    </source>
</reference>
<dbReference type="Gene3D" id="3.40.50.1010">
    <property type="entry name" value="5'-nuclease"/>
    <property type="match status" value="1"/>
</dbReference>
<evidence type="ECO:0000259" key="1">
    <source>
        <dbReference type="Pfam" id="PF01850"/>
    </source>
</evidence>
<organism evidence="2 3">
    <name type="scientific">Thiothrix lacustris</name>
    <dbReference type="NCBI Taxonomy" id="525917"/>
    <lineage>
        <taxon>Bacteria</taxon>
        <taxon>Pseudomonadati</taxon>
        <taxon>Pseudomonadota</taxon>
        <taxon>Gammaproteobacteria</taxon>
        <taxon>Thiotrichales</taxon>
        <taxon>Thiotrichaceae</taxon>
        <taxon>Thiothrix</taxon>
    </lineage>
</organism>
<comment type="caution">
    <text evidence="2">The sequence shown here is derived from an EMBL/GenBank/DDBJ whole genome shotgun (WGS) entry which is preliminary data.</text>
</comment>
<dbReference type="Pfam" id="PF01850">
    <property type="entry name" value="PIN"/>
    <property type="match status" value="1"/>
</dbReference>
<evidence type="ECO:0000313" key="3">
    <source>
        <dbReference type="Proteomes" id="UP000192491"/>
    </source>
</evidence>
<dbReference type="SUPFAM" id="SSF88723">
    <property type="entry name" value="PIN domain-like"/>
    <property type="match status" value="1"/>
</dbReference>